<keyword evidence="2" id="KW-1133">Transmembrane helix</keyword>
<feature type="region of interest" description="Disordered" evidence="1">
    <location>
        <begin position="1"/>
        <end position="33"/>
    </location>
</feature>
<evidence type="ECO:0000256" key="2">
    <source>
        <dbReference type="SAM" id="Phobius"/>
    </source>
</evidence>
<gene>
    <name evidence="3" type="ORF">FB382_002179</name>
</gene>
<organism evidence="3 4">
    <name type="scientific">Nocardioides ginsengisegetis</name>
    <dbReference type="NCBI Taxonomy" id="661491"/>
    <lineage>
        <taxon>Bacteria</taxon>
        <taxon>Bacillati</taxon>
        <taxon>Actinomycetota</taxon>
        <taxon>Actinomycetes</taxon>
        <taxon>Propionibacteriales</taxon>
        <taxon>Nocardioidaceae</taxon>
        <taxon>Nocardioides</taxon>
    </lineage>
</organism>
<feature type="transmembrane region" description="Helical" evidence="2">
    <location>
        <begin position="37"/>
        <end position="57"/>
    </location>
</feature>
<proteinExistence type="predicted"/>
<evidence type="ECO:0008006" key="5">
    <source>
        <dbReference type="Google" id="ProtNLM"/>
    </source>
</evidence>
<keyword evidence="2" id="KW-0812">Transmembrane</keyword>
<evidence type="ECO:0000313" key="3">
    <source>
        <dbReference type="EMBL" id="MBA8803888.1"/>
    </source>
</evidence>
<dbReference type="InterPro" id="IPR021787">
    <property type="entry name" value="DUF3352"/>
</dbReference>
<evidence type="ECO:0000256" key="1">
    <source>
        <dbReference type="SAM" id="MobiDB-lite"/>
    </source>
</evidence>
<sequence>MSSTLPPDGPTGPGTPEYLQQGSDPQGPGRRPAGRTALVAGGAVAGLLVVAGGIWAATSFFSSGPQPAEALPAGTIGYASIDLDPSGSQKIEAVKMLRKFPAFTDHVDLGIKDDIRRAIFDEIQKESPCEGLDYDDDIEPWIGDRAAVAAVDLGEDQPSPVFVLQVSDADAADAALKKIQACTTDSSSGDTEGAGGWSIDGDWAVVAETEDLAQQVADEAAKASLADDEDYQHWMDEVGDAGIINLYAAPAAGSYLADNLGGFGPMGGTAPSEATGALKNFKGMAATLRFDGGALEFEVAGDPGVDQGQFLGGDQGDDAIASLPEDTAAAIGASFGKGWFSGIADQLAAYSGSDMSAQEFLDDMSQQSGLDLPDDVETLVGDSIAVSIGSDFDPETFFNSTNGDGVPVAAKVKGDPAAIEDVLAKLQGQMGTEEGAFVGSDSDGDWIAIGPDADYRKQVLDGGSLGDSAVFKDVVPDAGKASLIIFVNFDAGDGWLVKAVGDDQETADNLEPLGGLGMSAWRDGDTSHAVLRLTTD</sequence>
<comment type="caution">
    <text evidence="3">The sequence shown here is derived from an EMBL/GenBank/DDBJ whole genome shotgun (WGS) entry which is preliminary data.</text>
</comment>
<accession>A0A7W3J060</accession>
<dbReference type="Proteomes" id="UP000580910">
    <property type="component" value="Unassembled WGS sequence"/>
</dbReference>
<dbReference type="EMBL" id="JACGXA010000001">
    <property type="protein sequence ID" value="MBA8803888.1"/>
    <property type="molecule type" value="Genomic_DNA"/>
</dbReference>
<keyword evidence="2" id="KW-0472">Membrane</keyword>
<reference evidence="3 4" key="1">
    <citation type="submission" date="2020-07" db="EMBL/GenBank/DDBJ databases">
        <title>Sequencing the genomes of 1000 actinobacteria strains.</title>
        <authorList>
            <person name="Klenk H.-P."/>
        </authorList>
    </citation>
    <scope>NUCLEOTIDE SEQUENCE [LARGE SCALE GENOMIC DNA]</scope>
    <source>
        <strain evidence="3 4">DSM 21349</strain>
    </source>
</reference>
<dbReference type="AlphaFoldDB" id="A0A7W3J060"/>
<protein>
    <recommendedName>
        <fullName evidence="5">DUF3352 domain-containing protein</fullName>
    </recommendedName>
</protein>
<dbReference type="RefSeq" id="WP_182539084.1">
    <property type="nucleotide sequence ID" value="NZ_JACGXA010000001.1"/>
</dbReference>
<name>A0A7W3J060_9ACTN</name>
<keyword evidence="4" id="KW-1185">Reference proteome</keyword>
<evidence type="ECO:0000313" key="4">
    <source>
        <dbReference type="Proteomes" id="UP000580910"/>
    </source>
</evidence>
<dbReference type="Pfam" id="PF11832">
    <property type="entry name" value="DUF3352"/>
    <property type="match status" value="1"/>
</dbReference>